<dbReference type="InterPro" id="IPR014606">
    <property type="entry name" value="Heptose_7-P_kinase"/>
</dbReference>
<accession>K2AWP6</accession>
<keyword evidence="2" id="KW-0808">Transferase</keyword>
<keyword evidence="3" id="KW-0067">ATP-binding</keyword>
<organism evidence="5">
    <name type="scientific">uncultured bacterium</name>
    <name type="common">gcode 4</name>
    <dbReference type="NCBI Taxonomy" id="1234023"/>
    <lineage>
        <taxon>Bacteria</taxon>
        <taxon>environmental samples</taxon>
    </lineage>
</organism>
<keyword evidence="1" id="KW-0547">Nucleotide-binding</keyword>
<name>K2AWP6_9BACT</name>
<dbReference type="InterPro" id="IPR006204">
    <property type="entry name" value="GHMP_kinase_N_dom"/>
</dbReference>
<evidence type="ECO:0000313" key="5">
    <source>
        <dbReference type="EMBL" id="EKD66192.1"/>
    </source>
</evidence>
<keyword evidence="2" id="KW-0418">Kinase</keyword>
<dbReference type="InterPro" id="IPR020568">
    <property type="entry name" value="Ribosomal_Su5_D2-typ_SF"/>
</dbReference>
<evidence type="ECO:0000256" key="2">
    <source>
        <dbReference type="ARBA" id="ARBA00022777"/>
    </source>
</evidence>
<dbReference type="GO" id="GO:0016301">
    <property type="term" value="F:kinase activity"/>
    <property type="evidence" value="ECO:0007669"/>
    <property type="project" value="UniProtKB-KW"/>
</dbReference>
<dbReference type="SUPFAM" id="SSF54211">
    <property type="entry name" value="Ribosomal protein S5 domain 2-like"/>
    <property type="match status" value="1"/>
</dbReference>
<dbReference type="InterPro" id="IPR036554">
    <property type="entry name" value="GHMP_kinase_C_sf"/>
</dbReference>
<dbReference type="AlphaFoldDB" id="K2AWP6"/>
<evidence type="ECO:0000256" key="1">
    <source>
        <dbReference type="ARBA" id="ARBA00022741"/>
    </source>
</evidence>
<dbReference type="EMBL" id="AMFJ01021646">
    <property type="protein sequence ID" value="EKD66192.1"/>
    <property type="molecule type" value="Genomic_DNA"/>
</dbReference>
<gene>
    <name evidence="5" type="ORF">ACD_49C00060G0034</name>
</gene>
<dbReference type="GO" id="GO:0005524">
    <property type="term" value="F:ATP binding"/>
    <property type="evidence" value="ECO:0007669"/>
    <property type="project" value="UniProtKB-KW"/>
</dbReference>
<dbReference type="SUPFAM" id="SSF55060">
    <property type="entry name" value="GHMP Kinase, C-terminal domain"/>
    <property type="match status" value="1"/>
</dbReference>
<protein>
    <recommendedName>
        <fullName evidence="4">GHMP kinase N-terminal domain-containing protein</fullName>
    </recommendedName>
</protein>
<dbReference type="InterPro" id="IPR001174">
    <property type="entry name" value="HddA/FKP"/>
</dbReference>
<dbReference type="PIRSF" id="PIRSF036406">
    <property type="entry name" value="Hept_kin"/>
    <property type="match status" value="1"/>
</dbReference>
<comment type="caution">
    <text evidence="5">The sequence shown here is derived from an EMBL/GenBank/DDBJ whole genome shotgun (WGS) entry which is preliminary data.</text>
</comment>
<evidence type="ECO:0000256" key="3">
    <source>
        <dbReference type="ARBA" id="ARBA00022840"/>
    </source>
</evidence>
<proteinExistence type="predicted"/>
<feature type="domain" description="GHMP kinase N-terminal" evidence="4">
    <location>
        <begin position="71"/>
        <end position="152"/>
    </location>
</feature>
<reference evidence="5" key="1">
    <citation type="journal article" date="2012" name="Science">
        <title>Fermentation, hydrogen, and sulfur metabolism in multiple uncultivated bacterial phyla.</title>
        <authorList>
            <person name="Wrighton K.C."/>
            <person name="Thomas B.C."/>
            <person name="Sharon I."/>
            <person name="Miller C.S."/>
            <person name="Castelle C.J."/>
            <person name="VerBerkmoes N.C."/>
            <person name="Wilkins M.J."/>
            <person name="Hettich R.L."/>
            <person name="Lipton M.S."/>
            <person name="Williams K.H."/>
            <person name="Long P.E."/>
            <person name="Banfield J.F."/>
        </authorList>
    </citation>
    <scope>NUCLEOTIDE SEQUENCE [LARGE SCALE GENOMIC DNA]</scope>
</reference>
<dbReference type="PRINTS" id="PR00960">
    <property type="entry name" value="LMBPPROTEIN"/>
</dbReference>
<sequence>MIIAKAPLRISFTGWWSDLPSFYEKFWWAVISTSIDKYIYITVNKKFDNKIRLSYSKTEEVDNIEELGHQYVKEILKYLNFDWWLEITSIADIPSKWSWLGSSSSFTVAMIHALNAYKWQYISPAKLADEACMIEIKKCGQPIWKQDQYASAFWWLNLIEFKKDWDVIVEPILCLKDTKKRLEDNLIMLYTWVTRSASNILENQNKAMVSDEKKQNIMQKMVKLTYDLKCELENNNLNNFWKILHENWLLKKEMSGWISNDQIDNWYEKAIKAWAEWWKILWAWWWGFLLFYAPKEKHESIYTALGDLKKVKFNFENEWSKIIFVH</sequence>
<evidence type="ECO:0000259" key="4">
    <source>
        <dbReference type="Pfam" id="PF00288"/>
    </source>
</evidence>
<dbReference type="Gene3D" id="3.30.230.120">
    <property type="match status" value="1"/>
</dbReference>
<dbReference type="Pfam" id="PF00288">
    <property type="entry name" value="GHMP_kinases_N"/>
    <property type="match status" value="1"/>
</dbReference>